<organism evidence="1 2">
    <name type="scientific">Winslowiella arboricola</name>
    <dbReference type="NCBI Taxonomy" id="2978220"/>
    <lineage>
        <taxon>Bacteria</taxon>
        <taxon>Pseudomonadati</taxon>
        <taxon>Pseudomonadota</taxon>
        <taxon>Gammaproteobacteria</taxon>
        <taxon>Enterobacterales</taxon>
        <taxon>Erwiniaceae</taxon>
        <taxon>Winslowiella</taxon>
    </lineage>
</organism>
<gene>
    <name evidence="1" type="ORF">N5923_22310</name>
</gene>
<dbReference type="EMBL" id="JAODIM010000043">
    <property type="protein sequence ID" value="MCU5780231.1"/>
    <property type="molecule type" value="Genomic_DNA"/>
</dbReference>
<comment type="caution">
    <text evidence="1">The sequence shown here is derived from an EMBL/GenBank/DDBJ whole genome shotgun (WGS) entry which is preliminary data.</text>
</comment>
<reference evidence="1" key="1">
    <citation type="submission" date="2022-09" db="EMBL/GenBank/DDBJ databases">
        <title>Winslowiella arboricola sp. nov., isolated from bleeding cankers on broadleaf hosts.</title>
        <authorList>
            <person name="Brady C."/>
            <person name="Kaur S."/>
            <person name="Crampton B."/>
            <person name="Maddock D."/>
            <person name="Arnold D."/>
            <person name="Denman S."/>
        </authorList>
    </citation>
    <scope>NUCLEOTIDE SEQUENCE</scope>
    <source>
        <strain evidence="1">BAC 15a-03b</strain>
    </source>
</reference>
<evidence type="ECO:0000313" key="1">
    <source>
        <dbReference type="EMBL" id="MCU5780231.1"/>
    </source>
</evidence>
<dbReference type="Proteomes" id="UP001064262">
    <property type="component" value="Unassembled WGS sequence"/>
</dbReference>
<accession>A0A9J6Q1U5</accession>
<sequence length="67" mass="7445">MRYSRVKPDFSYLTALSGEVLKTTRVDKGASMALNNINGRPHLAISASGVVRSWQYDSYCCHCASNF</sequence>
<dbReference type="RefSeq" id="WP_267144604.1">
    <property type="nucleotide sequence ID" value="NZ_JAODIL010000081.1"/>
</dbReference>
<evidence type="ECO:0000313" key="2">
    <source>
        <dbReference type="Proteomes" id="UP001064262"/>
    </source>
</evidence>
<dbReference type="AlphaFoldDB" id="A0A9J6Q1U5"/>
<name>A0A9J6Q1U5_9GAMM</name>
<protein>
    <submittedName>
        <fullName evidence="1">Uncharacterized protein</fullName>
    </submittedName>
</protein>
<keyword evidence="2" id="KW-1185">Reference proteome</keyword>
<proteinExistence type="predicted"/>